<organism evidence="3 4">
    <name type="scientific">Dendroctonus ponderosae</name>
    <name type="common">Mountain pine beetle</name>
    <dbReference type="NCBI Taxonomy" id="77166"/>
    <lineage>
        <taxon>Eukaryota</taxon>
        <taxon>Metazoa</taxon>
        <taxon>Ecdysozoa</taxon>
        <taxon>Arthropoda</taxon>
        <taxon>Hexapoda</taxon>
        <taxon>Insecta</taxon>
        <taxon>Pterygota</taxon>
        <taxon>Neoptera</taxon>
        <taxon>Endopterygota</taxon>
        <taxon>Coleoptera</taxon>
        <taxon>Polyphaga</taxon>
        <taxon>Cucujiformia</taxon>
        <taxon>Curculionidae</taxon>
        <taxon>Scolytinae</taxon>
        <taxon>Dendroctonus</taxon>
    </lineage>
</organism>
<dbReference type="Pfam" id="PF01757">
    <property type="entry name" value="Acyl_transf_3"/>
    <property type="match status" value="1"/>
</dbReference>
<evidence type="ECO:0000313" key="4">
    <source>
        <dbReference type="Proteomes" id="UP000019118"/>
    </source>
</evidence>
<keyword evidence="1" id="KW-1133">Transmembrane helix</keyword>
<evidence type="ECO:0000259" key="2">
    <source>
        <dbReference type="SMART" id="SM00703"/>
    </source>
</evidence>
<feature type="transmembrane region" description="Helical" evidence="1">
    <location>
        <begin position="633"/>
        <end position="651"/>
    </location>
</feature>
<dbReference type="PANTHER" id="PTHR11161">
    <property type="entry name" value="O-ACYLTRANSFERASE"/>
    <property type="match status" value="1"/>
</dbReference>
<dbReference type="EnsemblMetazoa" id="XM_019906963.1">
    <property type="protein sequence ID" value="XP_019762522.1"/>
    <property type="gene ID" value="LOC109539303"/>
</dbReference>
<feature type="transmembrane region" description="Helical" evidence="1">
    <location>
        <begin position="702"/>
        <end position="725"/>
    </location>
</feature>
<dbReference type="InterPro" id="IPR006621">
    <property type="entry name" value="Nose-resist-to-fluoxetine_N"/>
</dbReference>
<reference evidence="3" key="2">
    <citation type="submission" date="2024-08" db="UniProtKB">
        <authorList>
            <consortium name="EnsemblMetazoa"/>
        </authorList>
    </citation>
    <scope>IDENTIFICATION</scope>
</reference>
<feature type="transmembrane region" description="Helical" evidence="1">
    <location>
        <begin position="403"/>
        <end position="425"/>
    </location>
</feature>
<dbReference type="Pfam" id="PF20146">
    <property type="entry name" value="NRF"/>
    <property type="match status" value="1"/>
</dbReference>
<keyword evidence="1" id="KW-0472">Membrane</keyword>
<proteinExistence type="predicted"/>
<protein>
    <recommendedName>
        <fullName evidence="2">Nose resistant-to-fluoxetine protein N-terminal domain-containing protein</fullName>
    </recommendedName>
</protein>
<feature type="transmembrane region" description="Helical" evidence="1">
    <location>
        <begin position="591"/>
        <end position="613"/>
    </location>
</feature>
<feature type="transmembrane region" description="Helical" evidence="1">
    <location>
        <begin position="445"/>
        <end position="467"/>
    </location>
</feature>
<dbReference type="SMART" id="SM00703">
    <property type="entry name" value="NRF"/>
    <property type="match status" value="1"/>
</dbReference>
<feature type="transmembrane region" description="Helical" evidence="1">
    <location>
        <begin position="560"/>
        <end position="579"/>
    </location>
</feature>
<sequence>MLIIFMDRRVVHQKQHQQLLLSKFSAQTGRTHVMLQSENAPLDQTGMKEFAELADQYYWFKPLKLLKNGTVGKIWNATSYSCGISIFELQKAVVIIVLMHNVDNVRGQSSSPQINTNSISKLPAQTGKTPVILQTKIAPMNQTGMKEFAELFDQYYWSKRLKLLKDGNCRKNMESYITQLRNGSFWASKMYDASGRYNGQFFFGNDYWLGSWTLCHELQNPNTNNEIPPFPVYFFVVKFKVNMGITFTPQPRQIHLGLCLPKSCDIMDVRKLLLEERTNAINTTIIDVRTVPGSYSIFKDYTFQIVGTSGLMTLMLIIVASVVEVLLKKKVCHSHSKNDGETNRTVESSISKEKIISSPNSLKKEHRILLRLLLAFSAISNGRKIISANSSVSKDVIGCFHGLRVFSIGWIILVHTYLQIFGIGANKSLRTITEQNFMYQTIANATFSVDTFFFISGLLVTLVFLRNEVSKDENPQENSLVAVLSSSISKFALMIAYRFIRLTPAYLFVLGVNEVVVRHIHNNSVFTPAIVDHITCEKYWWRNALYINNFYPRAEFCMLWSWYMANDTQFFVVASILLLTGIRGNKQLKCVAASISILLLSSWLATFILAIKHDFVAKVQEPFALFDELYDKPWMRIGPYLIGMIIGYVLFKLNGKLVFTPAVVILGWILSLMCLGSLVYGLGKHGLAVPASAFYAALGHTAWGLSLAWITVACCSGYGGPFNVLFSFKLFLPLSKLTYGAYLVHPTIMFLTSFALDGSLQIHNVLMVVIFFGNAVLSFICAFVISLAFEAPAINLMKIVMG</sequence>
<keyword evidence="4" id="KW-1185">Reference proteome</keyword>
<dbReference type="PANTHER" id="PTHR11161:SF69">
    <property type="entry name" value="NOSE RESISTANT TO FLUOXETINE PROTEIN 6-LIKE PROTEIN"/>
    <property type="match status" value="1"/>
</dbReference>
<name>A0AAR5PNM4_DENPD</name>
<reference evidence="4" key="1">
    <citation type="journal article" date="2013" name="Genome Biol.">
        <title>Draft genome of the mountain pine beetle, Dendroctonus ponderosae Hopkins, a major forest pest.</title>
        <authorList>
            <person name="Keeling C.I."/>
            <person name="Yuen M.M."/>
            <person name="Liao N.Y."/>
            <person name="Docking T.R."/>
            <person name="Chan S.K."/>
            <person name="Taylor G.A."/>
            <person name="Palmquist D.L."/>
            <person name="Jackman S.D."/>
            <person name="Nguyen A."/>
            <person name="Li M."/>
            <person name="Henderson H."/>
            <person name="Janes J.K."/>
            <person name="Zhao Y."/>
            <person name="Pandoh P."/>
            <person name="Moore R."/>
            <person name="Sperling F.A."/>
            <person name="Huber D.P."/>
            <person name="Birol I."/>
            <person name="Jones S.J."/>
            <person name="Bohlmann J."/>
        </authorList>
    </citation>
    <scope>NUCLEOTIDE SEQUENCE</scope>
</reference>
<evidence type="ECO:0000256" key="1">
    <source>
        <dbReference type="SAM" id="Phobius"/>
    </source>
</evidence>
<feature type="transmembrane region" description="Helical" evidence="1">
    <location>
        <begin position="762"/>
        <end position="789"/>
    </location>
</feature>
<evidence type="ECO:0000313" key="3">
    <source>
        <dbReference type="EnsemblMetazoa" id="XP_019762522.1"/>
    </source>
</evidence>
<dbReference type="AlphaFoldDB" id="A0AAR5PNM4"/>
<keyword evidence="1" id="KW-0812">Transmembrane</keyword>
<feature type="transmembrane region" description="Helical" evidence="1">
    <location>
        <begin position="479"/>
        <end position="500"/>
    </location>
</feature>
<dbReference type="GO" id="GO:0016747">
    <property type="term" value="F:acyltransferase activity, transferring groups other than amino-acyl groups"/>
    <property type="evidence" value="ECO:0007669"/>
    <property type="project" value="InterPro"/>
</dbReference>
<feature type="transmembrane region" description="Helical" evidence="1">
    <location>
        <begin position="737"/>
        <end position="756"/>
    </location>
</feature>
<accession>A0AAR5PNM4</accession>
<dbReference type="InterPro" id="IPR002656">
    <property type="entry name" value="Acyl_transf_3_dom"/>
</dbReference>
<dbReference type="Proteomes" id="UP000019118">
    <property type="component" value="Unassembled WGS sequence"/>
</dbReference>
<feature type="transmembrane region" description="Helical" evidence="1">
    <location>
        <begin position="301"/>
        <end position="327"/>
    </location>
</feature>
<feature type="transmembrane region" description="Helical" evidence="1">
    <location>
        <begin position="658"/>
        <end position="682"/>
    </location>
</feature>
<dbReference type="InterPro" id="IPR052728">
    <property type="entry name" value="O2_lipid_transport_reg"/>
</dbReference>
<feature type="domain" description="Nose resistant-to-fluoxetine protein N-terminal" evidence="2">
    <location>
        <begin position="166"/>
        <end position="290"/>
    </location>
</feature>